<sequence length="373" mass="42321">MFSIAARGFRRVYSKSGITVPWLIIRGESTRSTGRSESHQYEGVRKLLERFEGPGPIRHNEITPASPPIPGGILHSSKRDLNDVEINSYDYASLGPTIEKNSCWCIGSSQDGNSTEQSPYFLSCFAVDQNCQFGELHFVREFSSAPTPEELLNFIKCCIIRPITRPHTLPEILFIPKEFNAHLKTIQPFLDSLPFPFRWEMMPPLVDVILHGQALSQFNEGREYLNIAEEEAAKPHGRARAIELFEMAIECFECVREGMPVDETEQIVLLQKFLAVIHKFLFRLRMEAGQSDPQVTEAAILNGKKIEEYDPTGTFGYMALCLAYQRIGNSFESYAALQRGLMQPNMHDNKDIQQMVPIMETIRSGLDVQQAKK</sequence>
<name>A0A369J8F6_HYPMA</name>
<proteinExistence type="predicted"/>
<protein>
    <submittedName>
        <fullName evidence="1">Uncharacterized protein</fullName>
    </submittedName>
</protein>
<dbReference type="STRING" id="39966.A0A369J8F6"/>
<organism evidence="1 2">
    <name type="scientific">Hypsizygus marmoreus</name>
    <name type="common">White beech mushroom</name>
    <name type="synonym">Agaricus marmoreus</name>
    <dbReference type="NCBI Taxonomy" id="39966"/>
    <lineage>
        <taxon>Eukaryota</taxon>
        <taxon>Fungi</taxon>
        <taxon>Dikarya</taxon>
        <taxon>Basidiomycota</taxon>
        <taxon>Agaricomycotina</taxon>
        <taxon>Agaricomycetes</taxon>
        <taxon>Agaricomycetidae</taxon>
        <taxon>Agaricales</taxon>
        <taxon>Tricholomatineae</taxon>
        <taxon>Lyophyllaceae</taxon>
        <taxon>Hypsizygus</taxon>
    </lineage>
</organism>
<dbReference type="Proteomes" id="UP000076154">
    <property type="component" value="Unassembled WGS sequence"/>
</dbReference>
<dbReference type="EMBL" id="LUEZ02000106">
    <property type="protein sequence ID" value="RDB18228.1"/>
    <property type="molecule type" value="Genomic_DNA"/>
</dbReference>
<comment type="caution">
    <text evidence="1">The sequence shown here is derived from an EMBL/GenBank/DDBJ whole genome shotgun (WGS) entry which is preliminary data.</text>
</comment>
<keyword evidence="2" id="KW-1185">Reference proteome</keyword>
<dbReference type="AlphaFoldDB" id="A0A369J8F6"/>
<evidence type="ECO:0000313" key="1">
    <source>
        <dbReference type="EMBL" id="RDB18228.1"/>
    </source>
</evidence>
<evidence type="ECO:0000313" key="2">
    <source>
        <dbReference type="Proteomes" id="UP000076154"/>
    </source>
</evidence>
<dbReference type="InParanoid" id="A0A369J8F6"/>
<accession>A0A369J8F6</accession>
<reference evidence="1" key="1">
    <citation type="submission" date="2018-04" db="EMBL/GenBank/DDBJ databases">
        <title>Whole genome sequencing of Hypsizygus marmoreus.</title>
        <authorList>
            <person name="Choi I.-G."/>
            <person name="Min B."/>
            <person name="Kim J.-G."/>
            <person name="Kim S."/>
            <person name="Oh Y.-L."/>
            <person name="Kong W.-S."/>
            <person name="Park H."/>
            <person name="Jeong J."/>
            <person name="Song E.-S."/>
        </authorList>
    </citation>
    <scope>NUCLEOTIDE SEQUENCE [LARGE SCALE GENOMIC DNA]</scope>
    <source>
        <strain evidence="1">51987-8</strain>
    </source>
</reference>
<dbReference type="OrthoDB" id="3330721at2759"/>
<gene>
    <name evidence="1" type="ORF">Hypma_000462</name>
</gene>